<evidence type="ECO:0000313" key="1">
    <source>
        <dbReference type="EMBL" id="AFF18207.1"/>
    </source>
</evidence>
<keyword evidence="1" id="KW-0614">Plasmid</keyword>
<organism evidence="1">
    <name type="scientific">Psychrobacter sp. DAB_AL109bw</name>
    <dbReference type="NCBI Taxonomy" id="1028409"/>
    <lineage>
        <taxon>Bacteria</taxon>
        <taxon>Pseudomonadati</taxon>
        <taxon>Pseudomonadota</taxon>
        <taxon>Gammaproteobacteria</taxon>
        <taxon>Moraxellales</taxon>
        <taxon>Moraxellaceae</taxon>
        <taxon>Psychrobacter</taxon>
    </lineage>
</organism>
<dbReference type="Gene3D" id="1.10.1220.10">
    <property type="entry name" value="Met repressor-like"/>
    <property type="match status" value="1"/>
</dbReference>
<reference evidence="1" key="1">
    <citation type="journal article" date="2013" name="Extremophiles">
        <title>Plasmid diversity in arctic strains of Psychrobacter spp.</title>
        <authorList>
            <person name="Dziewit L."/>
            <person name="Cegielski A."/>
            <person name="Romaniuk K."/>
            <person name="Uhrynowski W."/>
            <person name="Szych A."/>
            <person name="Niesiobedzki P."/>
            <person name="Zmuda-Baranowska M.J."/>
            <person name="Zdanowski M.K."/>
            <person name="Bartosik D."/>
        </authorList>
    </citation>
    <scope>NUCLEOTIDE SEQUENCE</scope>
    <source>
        <strain evidence="1">DAB_AL109bw</strain>
        <plasmid evidence="1">pP109bwP1</plasmid>
    </source>
</reference>
<dbReference type="SUPFAM" id="SSF47598">
    <property type="entry name" value="Ribbon-helix-helix"/>
    <property type="match status" value="1"/>
</dbReference>
<accession>H9C6K3</accession>
<dbReference type="GO" id="GO:0006355">
    <property type="term" value="P:regulation of DNA-templated transcription"/>
    <property type="evidence" value="ECO:0007669"/>
    <property type="project" value="InterPro"/>
</dbReference>
<dbReference type="InterPro" id="IPR013321">
    <property type="entry name" value="Arc_rbn_hlx_hlx"/>
</dbReference>
<dbReference type="InterPro" id="IPR010985">
    <property type="entry name" value="Ribbon_hlx_hlx"/>
</dbReference>
<sequence>MKKPKAATINIRLDENLAKAFKDIVDRDGYTQTLVLTEFIKRYVKKNGQGALDL</sequence>
<geneLocation type="plasmid" evidence="1">
    <name>pP109bwP1</name>
</geneLocation>
<name>H9C6K3_9GAMM</name>
<protein>
    <submittedName>
        <fullName evidence="1">RelB-like antitoxin</fullName>
    </submittedName>
</protein>
<dbReference type="EMBL" id="JQ245702">
    <property type="protein sequence ID" value="AFF18207.1"/>
    <property type="molecule type" value="Genomic_DNA"/>
</dbReference>
<dbReference type="RefSeq" id="WP_015060883.1">
    <property type="nucleotide sequence ID" value="NC_019293.1"/>
</dbReference>
<dbReference type="AlphaFoldDB" id="H9C6K3"/>
<proteinExistence type="predicted"/>